<dbReference type="InterPro" id="IPR000719">
    <property type="entry name" value="Prot_kinase_dom"/>
</dbReference>
<dbReference type="Gene3D" id="1.10.510.10">
    <property type="entry name" value="Transferase(Phosphotransferase) domain 1"/>
    <property type="match status" value="1"/>
</dbReference>
<evidence type="ECO:0000256" key="8">
    <source>
        <dbReference type="ARBA" id="ARBA00022777"/>
    </source>
</evidence>
<feature type="binding site" evidence="18">
    <location>
        <position position="562"/>
    </location>
    <ligand>
        <name>ATP</name>
        <dbReference type="ChEBI" id="CHEBI:30616"/>
    </ligand>
</feature>
<evidence type="ECO:0000256" key="13">
    <source>
        <dbReference type="ARBA" id="ARBA00023170"/>
    </source>
</evidence>
<keyword evidence="13" id="KW-0675">Receptor</keyword>
<keyword evidence="11 19" id="KW-0472">Membrane</keyword>
<feature type="domain" description="Bulb-type lectin" evidence="21">
    <location>
        <begin position="41"/>
        <end position="163"/>
    </location>
</feature>
<evidence type="ECO:0000256" key="7">
    <source>
        <dbReference type="ARBA" id="ARBA00022741"/>
    </source>
</evidence>
<dbReference type="InterPro" id="IPR024171">
    <property type="entry name" value="SRK-like_kinase"/>
</dbReference>
<keyword evidence="9 17" id="KW-0067">ATP-binding</keyword>
<evidence type="ECO:0000256" key="4">
    <source>
        <dbReference type="ARBA" id="ARBA00022679"/>
    </source>
</evidence>
<dbReference type="PROSITE" id="PS50011">
    <property type="entry name" value="PROTEIN_KINASE_DOM"/>
    <property type="match status" value="1"/>
</dbReference>
<name>A0A6P6UT48_COFAR</name>
<keyword evidence="10 19" id="KW-1133">Transmembrane helix</keyword>
<evidence type="ECO:0000256" key="10">
    <source>
        <dbReference type="ARBA" id="ARBA00022989"/>
    </source>
</evidence>
<keyword evidence="14" id="KW-0325">Glycoprotein</keyword>
<dbReference type="PROSITE" id="PS00108">
    <property type="entry name" value="PROTEIN_KINASE_ST"/>
    <property type="match status" value="1"/>
</dbReference>
<evidence type="ECO:0000256" key="2">
    <source>
        <dbReference type="ARBA" id="ARBA00022527"/>
    </source>
</evidence>
<dbReference type="EC" id="2.7.11.1" evidence="17"/>
<feature type="transmembrane region" description="Helical" evidence="19">
    <location>
        <begin position="463"/>
        <end position="493"/>
    </location>
</feature>
<dbReference type="Pfam" id="PF00069">
    <property type="entry name" value="Pkinase"/>
    <property type="match status" value="1"/>
</dbReference>
<evidence type="ECO:0000256" key="3">
    <source>
        <dbReference type="ARBA" id="ARBA00022536"/>
    </source>
</evidence>
<evidence type="ECO:0000256" key="19">
    <source>
        <dbReference type="SAM" id="Phobius"/>
    </source>
</evidence>
<keyword evidence="3" id="KW-0245">EGF-like domain</keyword>
<evidence type="ECO:0000256" key="5">
    <source>
        <dbReference type="ARBA" id="ARBA00022692"/>
    </source>
</evidence>
<evidence type="ECO:0000259" key="21">
    <source>
        <dbReference type="PROSITE" id="PS50927"/>
    </source>
</evidence>
<keyword evidence="6" id="KW-0732">Signal</keyword>
<reference evidence="23" key="2">
    <citation type="submission" date="2025-08" db="UniProtKB">
        <authorList>
            <consortium name="RefSeq"/>
        </authorList>
    </citation>
    <scope>IDENTIFICATION</scope>
    <source>
        <tissue evidence="23">Leaves</tissue>
    </source>
</reference>
<dbReference type="RefSeq" id="XP_027092877.2">
    <property type="nucleotide sequence ID" value="XM_027237076.2"/>
</dbReference>
<keyword evidence="5 19" id="KW-0812">Transmembrane</keyword>
<dbReference type="PIRSF" id="PIRSF000641">
    <property type="entry name" value="SRK"/>
    <property type="match status" value="1"/>
</dbReference>
<dbReference type="Gene3D" id="2.90.10.10">
    <property type="entry name" value="Bulb-type lectin domain"/>
    <property type="match status" value="2"/>
</dbReference>
<evidence type="ECO:0000256" key="14">
    <source>
        <dbReference type="ARBA" id="ARBA00023180"/>
    </source>
</evidence>
<dbReference type="CDD" id="cd14066">
    <property type="entry name" value="STKc_IRAK"/>
    <property type="match status" value="1"/>
</dbReference>
<dbReference type="SMART" id="SM00108">
    <property type="entry name" value="B_lectin"/>
    <property type="match status" value="1"/>
</dbReference>
<dbReference type="InterPro" id="IPR000858">
    <property type="entry name" value="S_locus_glycoprot_dom"/>
</dbReference>
<comment type="catalytic activity">
    <reaction evidence="16 17">
        <text>L-seryl-[protein] + ATP = O-phospho-L-seryl-[protein] + ADP + H(+)</text>
        <dbReference type="Rhea" id="RHEA:17989"/>
        <dbReference type="Rhea" id="RHEA-COMP:9863"/>
        <dbReference type="Rhea" id="RHEA-COMP:11604"/>
        <dbReference type="ChEBI" id="CHEBI:15378"/>
        <dbReference type="ChEBI" id="CHEBI:29999"/>
        <dbReference type="ChEBI" id="CHEBI:30616"/>
        <dbReference type="ChEBI" id="CHEBI:83421"/>
        <dbReference type="ChEBI" id="CHEBI:456216"/>
        <dbReference type="EC" id="2.7.11.1"/>
    </reaction>
</comment>
<evidence type="ECO:0000256" key="17">
    <source>
        <dbReference type="PIRNR" id="PIRNR000641"/>
    </source>
</evidence>
<evidence type="ECO:0000313" key="22">
    <source>
        <dbReference type="Proteomes" id="UP001652660"/>
    </source>
</evidence>
<dbReference type="SUPFAM" id="SSF51110">
    <property type="entry name" value="alpha-D-mannose-specific plant lectins"/>
    <property type="match status" value="1"/>
</dbReference>
<dbReference type="InterPro" id="IPR001480">
    <property type="entry name" value="Bulb-type_lectin_dom"/>
</dbReference>
<evidence type="ECO:0000256" key="9">
    <source>
        <dbReference type="ARBA" id="ARBA00022840"/>
    </source>
</evidence>
<dbReference type="InterPro" id="IPR036426">
    <property type="entry name" value="Bulb-type_lectin_dom_sf"/>
</dbReference>
<dbReference type="InterPro" id="IPR008271">
    <property type="entry name" value="Ser/Thr_kinase_AS"/>
</dbReference>
<sequence length="816" mass="92076">MIYSTYVLMTRTKLSHAMANLCIQLIFFIFLFLISALAQNNGIVPLGRSLTAGETSNSWLSPSGDFAFGFQKIPDKDLYLFSIWYNNIPDKTVVWYANPTNTVPRGSTVALDAQTGLVFRDPQGLQLWSADVNPNQVDHGFMNDTGNFILKGSDESWLWESFKHPADTILPNQELEINGTLSSRQSATNFSQGRFYLHFQGAVVLTTSRNVLINDDGVYYPNTANWSNDGYKVIFDSGGTMYIRKVNNQTEQLSPSRLGSENYYHRATLDFDGLFTHYYHPRNSTSNSNWTILWSVPDNICLTIKYKGVIACGYNNVCMLENGRPVCKCPKGYVLRDPNNMYGDCKANSLVSCGGVEGDSIENLYDFEVMNDTDWPMNDFYQISPSSETICKLSCLQNCLCAVAIFRVNSCWMLKLPLTNGRVDYRLQSKAFIKYHKSDAPPAYPIVPQGFPVESKSKDRGTLILVGSVLLGSSFLVNLTFITAACLGVYLIYQKKKVIFHLNTDAKDINLHIFPYKELAEATDGFKEELGRGSFGIVYKGELQISSKSSIIAVKKLDRVAKDAEKEFRAEVKTIGQTNHKNLVRLLGFCDEGQHRLLVYEYMSHGTLARLLLHDPKPSWNLRTQIAIGIARGLVYLHEECRTQIIHCDIKPQNVLLDEYFNARISDFGLAKLLMISQSQTMTSIRGTKGYVAPEWFRNNQINAKVDVYSFGVLLLEIISCRKCVEDIENIGEGENPILTDCAWDCFQEGRLDKFVDNDLEALEDKMMLERFLMVAIWCIQENSSLRPKMRKVSQMLDGIVEVMVPPCPSPFCSTG</sequence>
<evidence type="ECO:0000256" key="1">
    <source>
        <dbReference type="ARBA" id="ARBA00004167"/>
    </source>
</evidence>
<keyword evidence="8 17" id="KW-0418">Kinase</keyword>
<evidence type="ECO:0000256" key="18">
    <source>
        <dbReference type="PROSITE-ProRule" id="PRU10141"/>
    </source>
</evidence>
<accession>A0A6P6UT48</accession>
<organism evidence="22 23">
    <name type="scientific">Coffea arabica</name>
    <name type="common">Arabian coffee</name>
    <dbReference type="NCBI Taxonomy" id="13443"/>
    <lineage>
        <taxon>Eukaryota</taxon>
        <taxon>Viridiplantae</taxon>
        <taxon>Streptophyta</taxon>
        <taxon>Embryophyta</taxon>
        <taxon>Tracheophyta</taxon>
        <taxon>Spermatophyta</taxon>
        <taxon>Magnoliopsida</taxon>
        <taxon>eudicotyledons</taxon>
        <taxon>Gunneridae</taxon>
        <taxon>Pentapetalae</taxon>
        <taxon>asterids</taxon>
        <taxon>lamiids</taxon>
        <taxon>Gentianales</taxon>
        <taxon>Rubiaceae</taxon>
        <taxon>Ixoroideae</taxon>
        <taxon>Gardenieae complex</taxon>
        <taxon>Bertiereae - Coffeeae clade</taxon>
        <taxon>Coffeeae</taxon>
        <taxon>Coffea</taxon>
    </lineage>
</organism>
<keyword evidence="4 17" id="KW-0808">Transferase</keyword>
<evidence type="ECO:0000256" key="16">
    <source>
        <dbReference type="ARBA" id="ARBA00048679"/>
    </source>
</evidence>
<evidence type="ECO:0000256" key="6">
    <source>
        <dbReference type="ARBA" id="ARBA00022729"/>
    </source>
</evidence>
<comment type="catalytic activity">
    <reaction evidence="15 17">
        <text>L-threonyl-[protein] + ATP = O-phospho-L-threonyl-[protein] + ADP + H(+)</text>
        <dbReference type="Rhea" id="RHEA:46608"/>
        <dbReference type="Rhea" id="RHEA-COMP:11060"/>
        <dbReference type="Rhea" id="RHEA-COMP:11605"/>
        <dbReference type="ChEBI" id="CHEBI:15378"/>
        <dbReference type="ChEBI" id="CHEBI:30013"/>
        <dbReference type="ChEBI" id="CHEBI:30616"/>
        <dbReference type="ChEBI" id="CHEBI:61977"/>
        <dbReference type="ChEBI" id="CHEBI:456216"/>
        <dbReference type="EC" id="2.7.11.1"/>
    </reaction>
</comment>
<comment type="similarity">
    <text evidence="17">Belongs to the protein kinase superfamily. Ser/Thr protein kinase family.</text>
</comment>
<reference evidence="22" key="1">
    <citation type="journal article" date="2025" name="Foods">
        <title>Unveiling the Microbial Signatures of Arabica Coffee Cherries: Insights into Ripeness Specific Diversity, Functional Traits, and Implications for Quality and Safety.</title>
        <authorList>
            <consortium name="RefSeq"/>
            <person name="Tenea G.N."/>
            <person name="Cifuentes V."/>
            <person name="Reyes P."/>
            <person name="Cevallos-Vallejos M."/>
        </authorList>
    </citation>
    <scope>NUCLEOTIDE SEQUENCE [LARGE SCALE GENOMIC DNA]</scope>
</reference>
<dbReference type="PANTHER" id="PTHR47976:SF119">
    <property type="entry name" value="G-TYPE LECTIN S-RECEPTOR-LIKE SERINE_THREONINE-PROTEIN KINASE RLK1"/>
    <property type="match status" value="1"/>
</dbReference>
<dbReference type="GeneID" id="113713332"/>
<dbReference type="PANTHER" id="PTHR47976">
    <property type="entry name" value="G-TYPE LECTIN S-RECEPTOR-LIKE SERINE/THREONINE-PROTEIN KINASE SD2-5"/>
    <property type="match status" value="1"/>
</dbReference>
<evidence type="ECO:0000256" key="11">
    <source>
        <dbReference type="ARBA" id="ARBA00023136"/>
    </source>
</evidence>
<keyword evidence="7 17" id="KW-0547">Nucleotide-binding</keyword>
<dbReference type="InterPro" id="IPR051343">
    <property type="entry name" value="G-type_lectin_kinases/EP1-like"/>
</dbReference>
<dbReference type="SMART" id="SM00220">
    <property type="entry name" value="S_TKc"/>
    <property type="match status" value="1"/>
</dbReference>
<dbReference type="Pfam" id="PF01453">
    <property type="entry name" value="B_lectin"/>
    <property type="match status" value="1"/>
</dbReference>
<keyword evidence="2 17" id="KW-0723">Serine/threonine-protein kinase</keyword>
<dbReference type="PROSITE" id="PS00107">
    <property type="entry name" value="PROTEIN_KINASE_ATP"/>
    <property type="match status" value="1"/>
</dbReference>
<comment type="subcellular location">
    <subcellularLocation>
        <location evidence="1">Membrane</location>
        <topology evidence="1">Single-pass membrane protein</topology>
    </subcellularLocation>
</comment>
<dbReference type="Pfam" id="PF00954">
    <property type="entry name" value="S_locus_glycop"/>
    <property type="match status" value="1"/>
</dbReference>
<dbReference type="OrthoDB" id="5857966at2759"/>
<evidence type="ECO:0000313" key="23">
    <source>
        <dbReference type="RefSeq" id="XP_027092877.2"/>
    </source>
</evidence>
<proteinExistence type="inferred from homology"/>
<dbReference type="InterPro" id="IPR017441">
    <property type="entry name" value="Protein_kinase_ATP_BS"/>
</dbReference>
<protein>
    <recommendedName>
        <fullName evidence="17">Receptor-like serine/threonine-protein kinase</fullName>
        <ecNumber evidence="17">2.7.11.1</ecNumber>
    </recommendedName>
</protein>
<feature type="domain" description="Protein kinase" evidence="20">
    <location>
        <begin position="524"/>
        <end position="801"/>
    </location>
</feature>
<dbReference type="SUPFAM" id="SSF56112">
    <property type="entry name" value="Protein kinase-like (PK-like)"/>
    <property type="match status" value="1"/>
</dbReference>
<dbReference type="Proteomes" id="UP001652660">
    <property type="component" value="Chromosome 1c"/>
</dbReference>
<dbReference type="InterPro" id="IPR011009">
    <property type="entry name" value="Kinase-like_dom_sf"/>
</dbReference>
<keyword evidence="12" id="KW-1015">Disulfide bond</keyword>
<evidence type="ECO:0000256" key="15">
    <source>
        <dbReference type="ARBA" id="ARBA00047899"/>
    </source>
</evidence>
<dbReference type="PROSITE" id="PS50927">
    <property type="entry name" value="BULB_LECTIN"/>
    <property type="match status" value="1"/>
</dbReference>
<gene>
    <name evidence="23" type="primary">LOC113713332</name>
</gene>
<evidence type="ECO:0000256" key="12">
    <source>
        <dbReference type="ARBA" id="ARBA00023157"/>
    </source>
</evidence>
<dbReference type="Gene3D" id="3.30.200.20">
    <property type="entry name" value="Phosphorylase Kinase, domain 1"/>
    <property type="match status" value="1"/>
</dbReference>
<keyword evidence="22" id="KW-1185">Reference proteome</keyword>
<evidence type="ECO:0000259" key="20">
    <source>
        <dbReference type="PROSITE" id="PS50011"/>
    </source>
</evidence>